<keyword evidence="1" id="KW-0732">Signal</keyword>
<evidence type="ECO:0000256" key="1">
    <source>
        <dbReference type="SAM" id="SignalP"/>
    </source>
</evidence>
<comment type="caution">
    <text evidence="2">The sequence shown here is derived from an EMBL/GenBank/DDBJ whole genome shotgun (WGS) entry which is preliminary data.</text>
</comment>
<evidence type="ECO:0008006" key="4">
    <source>
        <dbReference type="Google" id="ProtNLM"/>
    </source>
</evidence>
<accession>A0A9X3X4G5</accession>
<evidence type="ECO:0000313" key="2">
    <source>
        <dbReference type="EMBL" id="MDC3981251.1"/>
    </source>
</evidence>
<dbReference type="InterPro" id="IPR023614">
    <property type="entry name" value="Porin_dom_sf"/>
</dbReference>
<name>A0A9X3X4G5_9BACT</name>
<dbReference type="Gene3D" id="2.40.160.10">
    <property type="entry name" value="Porin"/>
    <property type="match status" value="1"/>
</dbReference>
<organism evidence="2 3">
    <name type="scientific">Polyangium jinanense</name>
    <dbReference type="NCBI Taxonomy" id="2829994"/>
    <lineage>
        <taxon>Bacteria</taxon>
        <taxon>Pseudomonadati</taxon>
        <taxon>Myxococcota</taxon>
        <taxon>Polyangia</taxon>
        <taxon>Polyangiales</taxon>
        <taxon>Polyangiaceae</taxon>
        <taxon>Polyangium</taxon>
    </lineage>
</organism>
<dbReference type="AlphaFoldDB" id="A0A9X3X4G5"/>
<feature type="signal peptide" evidence="1">
    <location>
        <begin position="1"/>
        <end position="23"/>
    </location>
</feature>
<keyword evidence="3" id="KW-1185">Reference proteome</keyword>
<reference evidence="2 3" key="1">
    <citation type="submission" date="2021-04" db="EMBL/GenBank/DDBJ databases">
        <title>Genome analysis of Polyangium sp.</title>
        <authorList>
            <person name="Li Y."/>
            <person name="Wang J."/>
        </authorList>
    </citation>
    <scope>NUCLEOTIDE SEQUENCE [LARGE SCALE GENOMIC DNA]</scope>
    <source>
        <strain evidence="2 3">SDU14</strain>
    </source>
</reference>
<proteinExistence type="predicted"/>
<dbReference type="Proteomes" id="UP001151081">
    <property type="component" value="Unassembled WGS sequence"/>
</dbReference>
<gene>
    <name evidence="2" type="ORF">KEG57_12125</name>
</gene>
<protein>
    <recommendedName>
        <fullName evidence="4">Bacterial surface antigen (D15) domain-containing protein</fullName>
    </recommendedName>
</protein>
<sequence>MRRALAFTAIVVAASASARVAEAQVRVATFEKPAVALDLYGWVSPRVTIAPVTPFGDPDVDVQFSVPQARFGAVATLGRWATMHTEIDLAPVAGAVPAPPWLLDAYAVVTPHRSRFFGIDVTLGRFRVPISRQNLIQPIGLQTPELAGAISAMIPGRQLGGMLGVDFLERKIRLLAGVYNGGWGTSFPLGAPFNLTFEVDKPWLLYAGRIELQPLGPAPSFEGDLRPTSQRRKPVLSIGASGLRTKVSYRYQEPPQGGGSTTLAGDSEGLAAGADVGFWYAGASFYGEILYRVQDGNPPPGAQGSEPDDIRWLVTSAQLGYFLPFGLLREHVELVARAQYRDIDLLGAGYAIGGGVNGFFDRGHRLKAQLFYDVGFEGARVMLQATAGF</sequence>
<dbReference type="RefSeq" id="WP_272419946.1">
    <property type="nucleotide sequence ID" value="NZ_JAGTJJ010000004.1"/>
</dbReference>
<dbReference type="EMBL" id="JAGTJJ010000004">
    <property type="protein sequence ID" value="MDC3981251.1"/>
    <property type="molecule type" value="Genomic_DNA"/>
</dbReference>
<evidence type="ECO:0000313" key="3">
    <source>
        <dbReference type="Proteomes" id="UP001151081"/>
    </source>
</evidence>
<feature type="chain" id="PRO_5040941483" description="Bacterial surface antigen (D15) domain-containing protein" evidence="1">
    <location>
        <begin position="24"/>
        <end position="389"/>
    </location>
</feature>